<dbReference type="PROSITE" id="PS50405">
    <property type="entry name" value="GST_CTER"/>
    <property type="match status" value="1"/>
</dbReference>
<evidence type="ECO:0000256" key="3">
    <source>
        <dbReference type="RuleBase" id="RU369102"/>
    </source>
</evidence>
<dbReference type="PANTHER" id="PTHR11260:SF711">
    <property type="entry name" value="GLUTATHIONE S-TRANSFERASE U9"/>
    <property type="match status" value="1"/>
</dbReference>
<reference evidence="6" key="1">
    <citation type="submission" date="2023-07" db="EMBL/GenBank/DDBJ databases">
        <title>draft genome sequence of fig (Ficus carica).</title>
        <authorList>
            <person name="Takahashi T."/>
            <person name="Nishimura K."/>
        </authorList>
    </citation>
    <scope>NUCLEOTIDE SEQUENCE</scope>
</reference>
<dbReference type="SUPFAM" id="SSF52833">
    <property type="entry name" value="Thioredoxin-like"/>
    <property type="match status" value="1"/>
</dbReference>
<dbReference type="CDD" id="cd03058">
    <property type="entry name" value="GST_N_Tau"/>
    <property type="match status" value="1"/>
</dbReference>
<sequence length="219" mass="25225">MHSKRVELALKIKGIPYEHVEEDLLNKSTLLLQYNPVYKKVPVLVHNGKPVAESLVILEYIDETWKSIGPPLLPEDPFNRAQVRFWMNFFQQQLFEDTLFYATITDGEAQEKHIKELFEKLKLLEEGMKGYFPNGIRTPVDSENLRLLDILVCATFGSYKVQEEILAKKIIDPEKYPLIFSWVTALNEVAVVKEVNPPHEKLLPLLLSVRNHNLKSSAA</sequence>
<dbReference type="InterPro" id="IPR045073">
    <property type="entry name" value="Omega/Tau-like"/>
</dbReference>
<dbReference type="PROSITE" id="PS50404">
    <property type="entry name" value="GST_NTER"/>
    <property type="match status" value="1"/>
</dbReference>
<dbReference type="InterPro" id="IPR010987">
    <property type="entry name" value="Glutathione-S-Trfase_C-like"/>
</dbReference>
<dbReference type="InterPro" id="IPR036282">
    <property type="entry name" value="Glutathione-S-Trfase_C_sf"/>
</dbReference>
<keyword evidence="1 3" id="KW-0808">Transferase</keyword>
<dbReference type="SUPFAM" id="SSF47616">
    <property type="entry name" value="GST C-terminal domain-like"/>
    <property type="match status" value="1"/>
</dbReference>
<keyword evidence="7" id="KW-1185">Reference proteome</keyword>
<comment type="caution">
    <text evidence="6">The sequence shown here is derived from an EMBL/GenBank/DDBJ whole genome shotgun (WGS) entry which is preliminary data.</text>
</comment>
<dbReference type="Pfam" id="PF02798">
    <property type="entry name" value="GST_N"/>
    <property type="match status" value="1"/>
</dbReference>
<evidence type="ECO:0000313" key="6">
    <source>
        <dbReference type="EMBL" id="GMN45636.1"/>
    </source>
</evidence>
<dbReference type="EMBL" id="BTGU01000021">
    <property type="protein sequence ID" value="GMN45636.1"/>
    <property type="molecule type" value="Genomic_DNA"/>
</dbReference>
<dbReference type="CDD" id="cd03185">
    <property type="entry name" value="GST_C_Tau"/>
    <property type="match status" value="1"/>
</dbReference>
<dbReference type="GO" id="GO:0006749">
    <property type="term" value="P:glutathione metabolic process"/>
    <property type="evidence" value="ECO:0007669"/>
    <property type="project" value="InterPro"/>
</dbReference>
<dbReference type="AlphaFoldDB" id="A0AA88ARV6"/>
<evidence type="ECO:0000256" key="1">
    <source>
        <dbReference type="ARBA" id="ARBA00022679"/>
    </source>
</evidence>
<dbReference type="Gene3D" id="1.20.1050.10">
    <property type="match status" value="1"/>
</dbReference>
<dbReference type="SFLD" id="SFLDS00019">
    <property type="entry name" value="Glutathione_Transferase_(cytos"/>
    <property type="match status" value="1"/>
</dbReference>
<comment type="subcellular location">
    <subcellularLocation>
        <location evidence="3">Cytoplasm</location>
        <location evidence="3">Cytosol</location>
    </subcellularLocation>
</comment>
<dbReference type="EC" id="2.5.1.18" evidence="3"/>
<feature type="domain" description="GST N-terminal" evidence="4">
    <location>
        <begin position="1"/>
        <end position="69"/>
    </location>
</feature>
<evidence type="ECO:0000313" key="7">
    <source>
        <dbReference type="Proteomes" id="UP001187192"/>
    </source>
</evidence>
<proteinExistence type="inferred from homology"/>
<gene>
    <name evidence="6" type="ORF">TIFTF001_014837</name>
</gene>
<dbReference type="InterPro" id="IPR045074">
    <property type="entry name" value="GST_C_Tau"/>
</dbReference>
<comment type="similarity">
    <text evidence="3">Belongs to the GST superfamily.</text>
</comment>
<evidence type="ECO:0000259" key="4">
    <source>
        <dbReference type="PROSITE" id="PS50404"/>
    </source>
</evidence>
<comment type="function">
    <text evidence="3">Is involved in the conjugation of reduced glutathione to a wide number of exogenous and endogenous hydrophobic electrophiles.</text>
</comment>
<comment type="catalytic activity">
    <reaction evidence="2 3">
        <text>RX + glutathione = an S-substituted glutathione + a halide anion + H(+)</text>
        <dbReference type="Rhea" id="RHEA:16437"/>
        <dbReference type="ChEBI" id="CHEBI:15378"/>
        <dbReference type="ChEBI" id="CHEBI:16042"/>
        <dbReference type="ChEBI" id="CHEBI:17792"/>
        <dbReference type="ChEBI" id="CHEBI:57925"/>
        <dbReference type="ChEBI" id="CHEBI:90779"/>
        <dbReference type="EC" id="2.5.1.18"/>
    </reaction>
</comment>
<dbReference type="SFLD" id="SFLDG01152">
    <property type="entry name" value="Main.3:_Omega-_and_Tau-like"/>
    <property type="match status" value="1"/>
</dbReference>
<keyword evidence="3" id="KW-0963">Cytoplasm</keyword>
<organism evidence="6 7">
    <name type="scientific">Ficus carica</name>
    <name type="common">Common fig</name>
    <dbReference type="NCBI Taxonomy" id="3494"/>
    <lineage>
        <taxon>Eukaryota</taxon>
        <taxon>Viridiplantae</taxon>
        <taxon>Streptophyta</taxon>
        <taxon>Embryophyta</taxon>
        <taxon>Tracheophyta</taxon>
        <taxon>Spermatophyta</taxon>
        <taxon>Magnoliopsida</taxon>
        <taxon>eudicotyledons</taxon>
        <taxon>Gunneridae</taxon>
        <taxon>Pentapetalae</taxon>
        <taxon>rosids</taxon>
        <taxon>fabids</taxon>
        <taxon>Rosales</taxon>
        <taxon>Moraceae</taxon>
        <taxon>Ficeae</taxon>
        <taxon>Ficus</taxon>
    </lineage>
</organism>
<name>A0AA88ARV6_FICCA</name>
<dbReference type="GO" id="GO:0005829">
    <property type="term" value="C:cytosol"/>
    <property type="evidence" value="ECO:0007669"/>
    <property type="project" value="UniProtKB-SubCell"/>
</dbReference>
<feature type="domain" description="GST C-terminal" evidence="5">
    <location>
        <begin position="76"/>
        <end position="205"/>
    </location>
</feature>
<evidence type="ECO:0000256" key="2">
    <source>
        <dbReference type="ARBA" id="ARBA00047960"/>
    </source>
</evidence>
<dbReference type="Proteomes" id="UP001187192">
    <property type="component" value="Unassembled WGS sequence"/>
</dbReference>
<dbReference type="InterPro" id="IPR040079">
    <property type="entry name" value="Glutathione_S-Trfase"/>
</dbReference>
<dbReference type="SFLD" id="SFLDG00358">
    <property type="entry name" value="Main_(cytGST)"/>
    <property type="match status" value="1"/>
</dbReference>
<dbReference type="Gene3D" id="3.40.30.10">
    <property type="entry name" value="Glutaredoxin"/>
    <property type="match status" value="1"/>
</dbReference>
<dbReference type="InterPro" id="IPR036249">
    <property type="entry name" value="Thioredoxin-like_sf"/>
</dbReference>
<evidence type="ECO:0000259" key="5">
    <source>
        <dbReference type="PROSITE" id="PS50405"/>
    </source>
</evidence>
<protein>
    <recommendedName>
        <fullName evidence="3">Glutathione S-transferase</fullName>
        <ecNumber evidence="3">2.5.1.18</ecNumber>
    </recommendedName>
</protein>
<dbReference type="PANTHER" id="PTHR11260">
    <property type="entry name" value="GLUTATHIONE S-TRANSFERASE, GST, SUPERFAMILY, GST DOMAIN CONTAINING"/>
    <property type="match status" value="1"/>
</dbReference>
<dbReference type="GO" id="GO:0004364">
    <property type="term" value="F:glutathione transferase activity"/>
    <property type="evidence" value="ECO:0007669"/>
    <property type="project" value="UniProtKB-UniRule"/>
</dbReference>
<dbReference type="InterPro" id="IPR004045">
    <property type="entry name" value="Glutathione_S-Trfase_N"/>
</dbReference>
<accession>A0AA88ARV6</accession>